<dbReference type="AlphaFoldDB" id="A0A084SSX8"/>
<comment type="caution">
    <text evidence="1">The sequence shown here is derived from an EMBL/GenBank/DDBJ whole genome shotgun (WGS) entry which is preliminary data.</text>
</comment>
<gene>
    <name evidence="1" type="ORF">Q664_21285</name>
</gene>
<organism evidence="1 2">
    <name type="scientific">Archangium violaceum Cb vi76</name>
    <dbReference type="NCBI Taxonomy" id="1406225"/>
    <lineage>
        <taxon>Bacteria</taxon>
        <taxon>Pseudomonadati</taxon>
        <taxon>Myxococcota</taxon>
        <taxon>Myxococcia</taxon>
        <taxon>Myxococcales</taxon>
        <taxon>Cystobacterineae</taxon>
        <taxon>Archangiaceae</taxon>
        <taxon>Archangium</taxon>
    </lineage>
</organism>
<dbReference type="EMBL" id="JPMI01000140">
    <property type="protein sequence ID" value="KFA91563.1"/>
    <property type="molecule type" value="Genomic_DNA"/>
</dbReference>
<dbReference type="InterPro" id="IPR045997">
    <property type="entry name" value="DUF5953"/>
</dbReference>
<sequence length="253" mass="27430">MSAAQKDQMTMIVYAPALAVDDGRPLAVVHGMESAVPGLCIGLMISDEGQLVPLQDRDALVARESQRGEFPTLRSIDDNFRVRVMGWGKPAGMSPGGRAQFEFHVSVPLSADGIAAAAALLEAVAEEARAFWGHATPFSAGVDIARQTKNRPDDMEPPPRGLPMIRSPSAMRLPEIPHRFGWLNYWSDAAARTIGFPDPARDAELLSRARRTATGGWVVRLTDAPLDLDNPAHLDALKQAYERFPEIGGRSTP</sequence>
<name>A0A084SSX8_9BACT</name>
<protein>
    <submittedName>
        <fullName evidence="1">Uncharacterized protein</fullName>
    </submittedName>
</protein>
<accession>A0A084SSX8</accession>
<dbReference type="Proteomes" id="UP000028547">
    <property type="component" value="Unassembled WGS sequence"/>
</dbReference>
<dbReference type="Pfam" id="PF19378">
    <property type="entry name" value="DUF5953"/>
    <property type="match status" value="1"/>
</dbReference>
<evidence type="ECO:0000313" key="1">
    <source>
        <dbReference type="EMBL" id="KFA91563.1"/>
    </source>
</evidence>
<dbReference type="RefSeq" id="WP_043398247.1">
    <property type="nucleotide sequence ID" value="NZ_JPMI01000140.1"/>
</dbReference>
<proteinExistence type="predicted"/>
<evidence type="ECO:0000313" key="2">
    <source>
        <dbReference type="Proteomes" id="UP000028547"/>
    </source>
</evidence>
<reference evidence="1 2" key="1">
    <citation type="submission" date="2014-07" db="EMBL/GenBank/DDBJ databases">
        <title>Draft Genome Sequence of Gephyronic Acid Producer, Cystobacter violaceus Strain Cb vi76.</title>
        <authorList>
            <person name="Stevens D.C."/>
            <person name="Young J."/>
            <person name="Carmichael R."/>
            <person name="Tan J."/>
            <person name="Taylor R.E."/>
        </authorList>
    </citation>
    <scope>NUCLEOTIDE SEQUENCE [LARGE SCALE GENOMIC DNA]</scope>
    <source>
        <strain evidence="1 2">Cb vi76</strain>
    </source>
</reference>